<feature type="chain" id="PRO_5043835026" description="PEP-CTERM sorting domain-containing protein" evidence="2">
    <location>
        <begin position="22"/>
        <end position="253"/>
    </location>
</feature>
<comment type="caution">
    <text evidence="3">The sequence shown here is derived from an EMBL/GenBank/DDBJ whole genome shotgun (WGS) entry which is preliminary data.</text>
</comment>
<keyword evidence="1" id="KW-1133">Transmembrane helix</keyword>
<evidence type="ECO:0008006" key="5">
    <source>
        <dbReference type="Google" id="ProtNLM"/>
    </source>
</evidence>
<dbReference type="EMBL" id="JARVII010000013">
    <property type="protein sequence ID" value="MDG9699584.1"/>
    <property type="molecule type" value="Genomic_DNA"/>
</dbReference>
<sequence>MHLKQRLIIASALFAAAQAQAAIINFDELNCDYSNARTDYTFAAGYGGLVWNNLECANNTMQDPFGTGQYLGSGYTDGAQTPRNLAVVPFTPPATPNDGLTGSITGSGGRRFDLHSLYITPVWHNNLQVKITASRAGTVVDTRTVTLAAGSPTFLNLNYSDVDKVEFASQTGTGTPHTPYFSGPFGMNFVGRIFALDTISITLRPLPQQPAAVPSASTGALAALSGALGLAGALAARRRRNVTRQKQEQIHEG</sequence>
<evidence type="ECO:0000313" key="3">
    <source>
        <dbReference type="EMBL" id="MDG9699584.1"/>
    </source>
</evidence>
<protein>
    <recommendedName>
        <fullName evidence="5">PEP-CTERM sorting domain-containing protein</fullName>
    </recommendedName>
</protein>
<dbReference type="RefSeq" id="WP_279524457.1">
    <property type="nucleotide sequence ID" value="NZ_JARVII010000013.1"/>
</dbReference>
<name>A0AAW6RHH7_9BURK</name>
<evidence type="ECO:0000256" key="2">
    <source>
        <dbReference type="SAM" id="SignalP"/>
    </source>
</evidence>
<feature type="transmembrane region" description="Helical" evidence="1">
    <location>
        <begin position="216"/>
        <end position="236"/>
    </location>
</feature>
<proteinExistence type="predicted"/>
<dbReference type="AlphaFoldDB" id="A0AAW6RHH7"/>
<keyword evidence="4" id="KW-1185">Reference proteome</keyword>
<keyword evidence="1" id="KW-0472">Membrane</keyword>
<evidence type="ECO:0000256" key="1">
    <source>
        <dbReference type="SAM" id="Phobius"/>
    </source>
</evidence>
<reference evidence="3 4" key="1">
    <citation type="submission" date="2023-04" db="EMBL/GenBank/DDBJ databases">
        <title>Ottowia paracancer sp. nov., isolated from human stomach.</title>
        <authorList>
            <person name="Song Y."/>
        </authorList>
    </citation>
    <scope>NUCLEOTIDE SEQUENCE [LARGE SCALE GENOMIC DNA]</scope>
    <source>
        <strain evidence="3 4">10c7w1</strain>
    </source>
</reference>
<evidence type="ECO:0000313" key="4">
    <source>
        <dbReference type="Proteomes" id="UP001237156"/>
    </source>
</evidence>
<accession>A0AAW6RHH7</accession>
<organism evidence="3 4">
    <name type="scientific">Ottowia cancrivicina</name>
    <dbReference type="NCBI Taxonomy" id="3040346"/>
    <lineage>
        <taxon>Bacteria</taxon>
        <taxon>Pseudomonadati</taxon>
        <taxon>Pseudomonadota</taxon>
        <taxon>Betaproteobacteria</taxon>
        <taxon>Burkholderiales</taxon>
        <taxon>Comamonadaceae</taxon>
        <taxon>Ottowia</taxon>
    </lineage>
</organism>
<keyword evidence="1" id="KW-0812">Transmembrane</keyword>
<gene>
    <name evidence="3" type="ORF">QB898_07660</name>
</gene>
<keyword evidence="2" id="KW-0732">Signal</keyword>
<feature type="signal peptide" evidence="2">
    <location>
        <begin position="1"/>
        <end position="21"/>
    </location>
</feature>
<dbReference type="Proteomes" id="UP001237156">
    <property type="component" value="Unassembled WGS sequence"/>
</dbReference>